<feature type="region of interest" description="Disordered" evidence="1">
    <location>
        <begin position="56"/>
        <end position="82"/>
    </location>
</feature>
<organism evidence="3 4">
    <name type="scientific">Araneus ventricosus</name>
    <name type="common">Orbweaver spider</name>
    <name type="synonym">Epeira ventricosa</name>
    <dbReference type="NCBI Taxonomy" id="182803"/>
    <lineage>
        <taxon>Eukaryota</taxon>
        <taxon>Metazoa</taxon>
        <taxon>Ecdysozoa</taxon>
        <taxon>Arthropoda</taxon>
        <taxon>Chelicerata</taxon>
        <taxon>Arachnida</taxon>
        <taxon>Araneae</taxon>
        <taxon>Araneomorphae</taxon>
        <taxon>Entelegynae</taxon>
        <taxon>Araneoidea</taxon>
        <taxon>Araneidae</taxon>
        <taxon>Araneus</taxon>
    </lineage>
</organism>
<evidence type="ECO:0000256" key="1">
    <source>
        <dbReference type="SAM" id="MobiDB-lite"/>
    </source>
</evidence>
<gene>
    <name evidence="3" type="ORF">AVEN_46220_1</name>
</gene>
<dbReference type="InterPro" id="IPR041426">
    <property type="entry name" value="Mos1_HTH"/>
</dbReference>
<evidence type="ECO:0000313" key="4">
    <source>
        <dbReference type="Proteomes" id="UP000499080"/>
    </source>
</evidence>
<evidence type="ECO:0000313" key="3">
    <source>
        <dbReference type="EMBL" id="GBM85283.1"/>
    </source>
</evidence>
<name>A0A4Y2J4X7_ARAVE</name>
<dbReference type="EMBL" id="BGPR01003220">
    <property type="protein sequence ID" value="GBM85283.1"/>
    <property type="molecule type" value="Genomic_DNA"/>
</dbReference>
<keyword evidence="4" id="KW-1185">Reference proteome</keyword>
<dbReference type="PANTHER" id="PTHR46060:SF1">
    <property type="entry name" value="MARINER MOS1 TRANSPOSASE-LIKE PROTEIN"/>
    <property type="match status" value="1"/>
</dbReference>
<dbReference type="OrthoDB" id="616263at2759"/>
<dbReference type="Pfam" id="PF17906">
    <property type="entry name" value="HTH_48"/>
    <property type="match status" value="1"/>
</dbReference>
<dbReference type="Gene3D" id="1.10.10.1450">
    <property type="match status" value="1"/>
</dbReference>
<dbReference type="PANTHER" id="PTHR46060">
    <property type="entry name" value="MARINER MOS1 TRANSPOSASE-LIKE PROTEIN"/>
    <property type="match status" value="1"/>
</dbReference>
<accession>A0A4Y2J4X7</accession>
<proteinExistence type="predicted"/>
<feature type="compositionally biased region" description="Basic and acidic residues" evidence="1">
    <location>
        <begin position="56"/>
        <end position="65"/>
    </location>
</feature>
<dbReference type="AlphaFoldDB" id="A0A4Y2J4X7"/>
<evidence type="ECO:0000259" key="2">
    <source>
        <dbReference type="Pfam" id="PF17906"/>
    </source>
</evidence>
<sequence length="82" mass="9594">MVLWRVMEQRNNLKFFYKLGKSVGESHTMLKHVYGDDAVTLRTVYAWFKKFSDGRESVEDEHRNGGTDLKQPGSWFSLHDNA</sequence>
<reference evidence="3 4" key="1">
    <citation type="journal article" date="2019" name="Sci. Rep.">
        <title>Orb-weaving spider Araneus ventricosus genome elucidates the spidroin gene catalogue.</title>
        <authorList>
            <person name="Kono N."/>
            <person name="Nakamura H."/>
            <person name="Ohtoshi R."/>
            <person name="Moran D.A.P."/>
            <person name="Shinohara A."/>
            <person name="Yoshida Y."/>
            <person name="Fujiwara M."/>
            <person name="Mori M."/>
            <person name="Tomita M."/>
            <person name="Arakawa K."/>
        </authorList>
    </citation>
    <scope>NUCLEOTIDE SEQUENCE [LARGE SCALE GENOMIC DNA]</scope>
</reference>
<dbReference type="Proteomes" id="UP000499080">
    <property type="component" value="Unassembled WGS sequence"/>
</dbReference>
<feature type="domain" description="Mos1 transposase HTH" evidence="2">
    <location>
        <begin position="13"/>
        <end position="54"/>
    </location>
</feature>
<dbReference type="InterPro" id="IPR052709">
    <property type="entry name" value="Transposase-MT_Hybrid"/>
</dbReference>
<protein>
    <recommendedName>
        <fullName evidence="2">Mos1 transposase HTH domain-containing protein</fullName>
    </recommendedName>
</protein>
<comment type="caution">
    <text evidence="3">The sequence shown here is derived from an EMBL/GenBank/DDBJ whole genome shotgun (WGS) entry which is preliminary data.</text>
</comment>